<feature type="non-terminal residue" evidence="1">
    <location>
        <position position="1"/>
    </location>
</feature>
<evidence type="ECO:0000313" key="1">
    <source>
        <dbReference type="EMBL" id="JAC70481.1"/>
    </source>
</evidence>
<accession>A0A061RIZ0</accession>
<dbReference type="EMBL" id="GBEZ01015704">
    <property type="protein sequence ID" value="JAC70481.1"/>
    <property type="molecule type" value="Transcribed_RNA"/>
</dbReference>
<name>A0A061RIZ0_9CHLO</name>
<sequence>RGGLVSRTRTLQNETPSLVTVGKRLQSAMSANHRSETTRTSCYGVLMRHIVYARPRYDYLGCVPWDDRACPKTFFAKEPIRLLFHNMDFRPAICVTDMDGLTYMPPKFSLLLWQRDGTYEVQSFVYKLESGEVNRGELVFGDNCKFAGLMRFDENDEPEHIDLLPFSINHNYRVTVKFTALEDTQEASRIQNITCDLNMDEVVFQEWPLHEYEVDVGYDGIHADPPPTRVGAQEDYVSRSVRNFIDNYYEMTRRRGSGRAGIRRDTVRRS</sequence>
<gene>
    <name evidence="1" type="ORF">TSPGSL018_4038</name>
</gene>
<dbReference type="AlphaFoldDB" id="A0A061RIZ0"/>
<proteinExistence type="predicted"/>
<protein>
    <submittedName>
        <fullName evidence="1">Uncharacterized protein</fullName>
    </submittedName>
</protein>
<reference evidence="1" key="1">
    <citation type="submission" date="2014-05" db="EMBL/GenBank/DDBJ databases">
        <title>The transcriptome of the halophilic microalga Tetraselmis sp. GSL018 isolated from the Great Salt Lake, Utah.</title>
        <authorList>
            <person name="Jinkerson R.E."/>
            <person name="D'Adamo S."/>
            <person name="Posewitz M.C."/>
        </authorList>
    </citation>
    <scope>NUCLEOTIDE SEQUENCE</scope>
    <source>
        <strain evidence="1">GSL018</strain>
    </source>
</reference>
<organism evidence="1">
    <name type="scientific">Tetraselmis sp. GSL018</name>
    <dbReference type="NCBI Taxonomy" id="582737"/>
    <lineage>
        <taxon>Eukaryota</taxon>
        <taxon>Viridiplantae</taxon>
        <taxon>Chlorophyta</taxon>
        <taxon>core chlorophytes</taxon>
        <taxon>Chlorodendrophyceae</taxon>
        <taxon>Chlorodendrales</taxon>
        <taxon>Chlorodendraceae</taxon>
        <taxon>Tetraselmis</taxon>
    </lineage>
</organism>